<evidence type="ECO:0000313" key="5">
    <source>
        <dbReference type="Proteomes" id="UP000093000"/>
    </source>
</evidence>
<feature type="non-terminal residue" evidence="4">
    <location>
        <position position="1"/>
    </location>
</feature>
<dbReference type="InParanoid" id="A0A1C7N2Z2"/>
<reference evidence="4 5" key="1">
    <citation type="submission" date="2016-03" db="EMBL/GenBank/DDBJ databases">
        <title>Choanephora cucurbitarum.</title>
        <authorList>
            <person name="Min B."/>
            <person name="Park H."/>
            <person name="Park J.-H."/>
            <person name="Shin H.-D."/>
            <person name="Choi I.-G."/>
        </authorList>
    </citation>
    <scope>NUCLEOTIDE SEQUENCE [LARGE SCALE GENOMIC DNA]</scope>
    <source>
        <strain evidence="4 5">KUS-F28377</strain>
    </source>
</reference>
<dbReference type="SUPFAM" id="SSF55797">
    <property type="entry name" value="PR-1-like"/>
    <property type="match status" value="1"/>
</dbReference>
<feature type="region of interest" description="Disordered" evidence="1">
    <location>
        <begin position="28"/>
        <end position="101"/>
    </location>
</feature>
<feature type="signal peptide" evidence="2">
    <location>
        <begin position="1"/>
        <end position="23"/>
    </location>
</feature>
<dbReference type="Pfam" id="PF00188">
    <property type="entry name" value="CAP"/>
    <property type="match status" value="1"/>
</dbReference>
<keyword evidence="5" id="KW-1185">Reference proteome</keyword>
<evidence type="ECO:0000259" key="3">
    <source>
        <dbReference type="SMART" id="SM00198"/>
    </source>
</evidence>
<dbReference type="AlphaFoldDB" id="A0A1C7N2Z2"/>
<dbReference type="EMBL" id="LUGH01000651">
    <property type="protein sequence ID" value="OBZ83505.1"/>
    <property type="molecule type" value="Genomic_DNA"/>
</dbReference>
<organism evidence="4 5">
    <name type="scientific">Choanephora cucurbitarum</name>
    <dbReference type="NCBI Taxonomy" id="101091"/>
    <lineage>
        <taxon>Eukaryota</taxon>
        <taxon>Fungi</taxon>
        <taxon>Fungi incertae sedis</taxon>
        <taxon>Mucoromycota</taxon>
        <taxon>Mucoromycotina</taxon>
        <taxon>Mucoromycetes</taxon>
        <taxon>Mucorales</taxon>
        <taxon>Mucorineae</taxon>
        <taxon>Choanephoraceae</taxon>
        <taxon>Choanephoroideae</taxon>
        <taxon>Choanephora</taxon>
    </lineage>
</organism>
<dbReference type="InterPro" id="IPR018244">
    <property type="entry name" value="Allrgn_V5/Tpx1_CS"/>
</dbReference>
<dbReference type="OrthoDB" id="337038at2759"/>
<gene>
    <name evidence="4" type="primary">PRY3_0</name>
    <name evidence="4" type="ORF">A0J61_08443</name>
</gene>
<dbReference type="PRINTS" id="PR00837">
    <property type="entry name" value="V5TPXLIKE"/>
</dbReference>
<evidence type="ECO:0000313" key="4">
    <source>
        <dbReference type="EMBL" id="OBZ83505.1"/>
    </source>
</evidence>
<protein>
    <submittedName>
        <fullName evidence="4">Cell wall protein PRY3</fullName>
    </submittedName>
</protein>
<comment type="caution">
    <text evidence="4">The sequence shown here is derived from an EMBL/GenBank/DDBJ whole genome shotgun (WGS) entry which is preliminary data.</text>
</comment>
<proteinExistence type="predicted"/>
<evidence type="ECO:0000256" key="2">
    <source>
        <dbReference type="SAM" id="SignalP"/>
    </source>
</evidence>
<sequence length="254" mass="27975">LFLDIMLFIKAVAALALAQIALAAPHHSKGHNSVSKSHGHTKHNTHHVVHHKKATKSAHHKKTTKHTTKKPVKHTTKKPVKHTTKKPVKHTTKKTVSAQKKISNKDIVHSTSLSDVSQSDFAQTALEVHNKYRATHHASPLKWSAKLANDAMNVAKTCIFEHKIVDNEGQCLAMGYPSIEAAIKGWYDEESKYNYNAPGFSMATGHFTQVVWKGTTEVGCAAYDCPNNGGNYIVCNYNPSGNYLGEFPKNVLAP</sequence>
<name>A0A1C7N2Z2_9FUNG</name>
<dbReference type="Gene3D" id="3.40.33.10">
    <property type="entry name" value="CAP"/>
    <property type="match status" value="1"/>
</dbReference>
<dbReference type="InterPro" id="IPR001283">
    <property type="entry name" value="CRISP-related"/>
</dbReference>
<evidence type="ECO:0000256" key="1">
    <source>
        <dbReference type="SAM" id="MobiDB-lite"/>
    </source>
</evidence>
<dbReference type="InterPro" id="IPR014044">
    <property type="entry name" value="CAP_dom"/>
</dbReference>
<dbReference type="SMART" id="SM00198">
    <property type="entry name" value="SCP"/>
    <property type="match status" value="1"/>
</dbReference>
<dbReference type="PANTHER" id="PTHR10334">
    <property type="entry name" value="CYSTEINE-RICH SECRETORY PROTEIN-RELATED"/>
    <property type="match status" value="1"/>
</dbReference>
<feature type="chain" id="PRO_5008889456" evidence="2">
    <location>
        <begin position="24"/>
        <end position="254"/>
    </location>
</feature>
<feature type="domain" description="SCP" evidence="3">
    <location>
        <begin position="120"/>
        <end position="245"/>
    </location>
</feature>
<dbReference type="GO" id="GO:0005576">
    <property type="term" value="C:extracellular region"/>
    <property type="evidence" value="ECO:0007669"/>
    <property type="project" value="InterPro"/>
</dbReference>
<dbReference type="PROSITE" id="PS01010">
    <property type="entry name" value="CRISP_2"/>
    <property type="match status" value="1"/>
</dbReference>
<dbReference type="STRING" id="101091.A0A1C7N2Z2"/>
<keyword evidence="2" id="KW-0732">Signal</keyword>
<dbReference type="PROSITE" id="PS01009">
    <property type="entry name" value="CRISP_1"/>
    <property type="match status" value="1"/>
</dbReference>
<feature type="compositionally biased region" description="Basic residues" evidence="1">
    <location>
        <begin position="37"/>
        <end position="93"/>
    </location>
</feature>
<accession>A0A1C7N2Z2</accession>
<dbReference type="Proteomes" id="UP000093000">
    <property type="component" value="Unassembled WGS sequence"/>
</dbReference>
<dbReference type="InterPro" id="IPR035940">
    <property type="entry name" value="CAP_sf"/>
</dbReference>